<dbReference type="PANTHER" id="PTHR10974:SF1">
    <property type="entry name" value="FI08016P-RELATED"/>
    <property type="match status" value="1"/>
</dbReference>
<keyword evidence="1" id="KW-1133">Transmembrane helix</keyword>
<evidence type="ECO:0000313" key="5">
    <source>
        <dbReference type="RefSeq" id="XP_022335391.1"/>
    </source>
</evidence>
<dbReference type="RefSeq" id="XP_022335387.1">
    <property type="nucleotide sequence ID" value="XM_022479679.1"/>
</dbReference>
<dbReference type="PANTHER" id="PTHR10974">
    <property type="entry name" value="FI08016P-RELATED"/>
    <property type="match status" value="1"/>
</dbReference>
<dbReference type="Proteomes" id="UP000694844">
    <property type="component" value="Chromosome 5"/>
</dbReference>
<dbReference type="KEGG" id="cvn:111132045"/>
<evidence type="ECO:0000313" key="2">
    <source>
        <dbReference type="Proteomes" id="UP000694844"/>
    </source>
</evidence>
<feature type="transmembrane region" description="Helical" evidence="1">
    <location>
        <begin position="12"/>
        <end position="30"/>
    </location>
</feature>
<dbReference type="FunFam" id="3.40.720.10:FF:000017">
    <property type="entry name" value="Predicted protein"/>
    <property type="match status" value="1"/>
</dbReference>
<keyword evidence="1" id="KW-0472">Membrane</keyword>
<dbReference type="SUPFAM" id="SSF53649">
    <property type="entry name" value="Alkaline phosphatase-like"/>
    <property type="match status" value="1"/>
</dbReference>
<dbReference type="GO" id="GO:0005615">
    <property type="term" value="C:extracellular space"/>
    <property type="evidence" value="ECO:0007669"/>
    <property type="project" value="TreeGrafter"/>
</dbReference>
<evidence type="ECO:0000256" key="1">
    <source>
        <dbReference type="SAM" id="Phobius"/>
    </source>
</evidence>
<name>A0A8B8E7H1_CRAVI</name>
<dbReference type="OrthoDB" id="413313at2759"/>
<keyword evidence="1" id="KW-0812">Transmembrane</keyword>
<evidence type="ECO:0000313" key="4">
    <source>
        <dbReference type="RefSeq" id="XP_022335388.1"/>
    </source>
</evidence>
<dbReference type="InterPro" id="IPR017850">
    <property type="entry name" value="Alkaline_phosphatase_core_sf"/>
</dbReference>
<dbReference type="Pfam" id="PF02995">
    <property type="entry name" value="DUF229"/>
    <property type="match status" value="1"/>
</dbReference>
<accession>A0A8B8E7H1</accession>
<organism evidence="2 5">
    <name type="scientific">Crassostrea virginica</name>
    <name type="common">Eastern oyster</name>
    <dbReference type="NCBI Taxonomy" id="6565"/>
    <lineage>
        <taxon>Eukaryota</taxon>
        <taxon>Metazoa</taxon>
        <taxon>Spiralia</taxon>
        <taxon>Lophotrochozoa</taxon>
        <taxon>Mollusca</taxon>
        <taxon>Bivalvia</taxon>
        <taxon>Autobranchia</taxon>
        <taxon>Pteriomorphia</taxon>
        <taxon>Ostreida</taxon>
        <taxon>Ostreoidea</taxon>
        <taxon>Ostreidae</taxon>
        <taxon>Crassostrea</taxon>
    </lineage>
</organism>
<keyword evidence="2" id="KW-1185">Reference proteome</keyword>
<gene>
    <name evidence="3 4 5" type="primary">LOC111132045</name>
</gene>
<dbReference type="RefSeq" id="XP_022335388.1">
    <property type="nucleotide sequence ID" value="XM_022479680.1"/>
</dbReference>
<dbReference type="RefSeq" id="XP_022335391.1">
    <property type="nucleotide sequence ID" value="XM_022479683.1"/>
</dbReference>
<protein>
    <submittedName>
        <fullName evidence="3 4">Uncharacterized protein LOC111132045</fullName>
    </submittedName>
</protein>
<dbReference type="Gene3D" id="3.40.720.10">
    <property type="entry name" value="Alkaline Phosphatase, subunit A"/>
    <property type="match status" value="1"/>
</dbReference>
<sequence>MAVYRCRYKLKCKVVFLGSILVFALTVSYIHSTLYGVVSEDGASSRKGSYSRMFLSNDVQKMIYNSETCKIPRLQLYSSSIEHVIKPMKKPLICNGTNLFYFQDNVLSMNKSVLYPKHNTLEMFEFKTRKIEADDRPRIKACEVRGIERVMDSFYTYTESIIKENEPFNMLLKHDFVRVKCILNSTYNLIQAEEHNDDDDDEKPSSTDSFYNSEDHVEYEHNIFEESVVDFDQFLVQVYPRDEVFKRTSSIKPTSDQMNVMMIVLDSMSHMSFRRTLPKTYSYLKRNLASTVLNGYNIVGDATLAALIPILTGKTELELPEVRRSIEDSYFVDSYPMIWNDFKEKGYVTMFAEDEPSISAFNLRFNGFKESPTDHYMRTFWLALWDSELREKSNKYCTGGTPHHRYMLEYLSDFYVKYPNISKFSLTFIAELTHWDNNPGEYLDLDFVNYLKMFSKRGFLDNTLLIVMGDHGARYGRIRKTVQGKMEERLPFVSLHFPYRFKLKHPGLIKQLARNADRLTTPFDIHESLKDILDLSRLSKSAVTSRGISLLREIPINRNCDSAHIDLHWCSCLIESAEDLNSTNTQQLANEILKYINQLTQPVRKICHELSISKIVSANLVSPNEKVLKFLKTQDSDQRVANFSAEANLDVAHYEIIVKMAPNHAQYEAMVAKNLRDQTYQVFRDISRLDRYGNQSSCVLKRYPDLRKYCYCK</sequence>
<evidence type="ECO:0000313" key="3">
    <source>
        <dbReference type="RefSeq" id="XP_022335387.1"/>
    </source>
</evidence>
<reference evidence="3 4" key="1">
    <citation type="submission" date="2025-04" db="UniProtKB">
        <authorList>
            <consortium name="RefSeq"/>
        </authorList>
    </citation>
    <scope>IDENTIFICATION</scope>
    <source>
        <tissue evidence="3 4">Whole sample</tissue>
    </source>
</reference>
<dbReference type="GeneID" id="111132045"/>
<proteinExistence type="predicted"/>
<dbReference type="InterPro" id="IPR004245">
    <property type="entry name" value="DUF229"/>
</dbReference>
<dbReference type="AlphaFoldDB" id="A0A8B8E7H1"/>
<dbReference type="CDD" id="cd16021">
    <property type="entry name" value="ALP_like"/>
    <property type="match status" value="1"/>
</dbReference>